<evidence type="ECO:0000256" key="4">
    <source>
        <dbReference type="ARBA" id="ARBA00022676"/>
    </source>
</evidence>
<dbReference type="Pfam" id="PF01048">
    <property type="entry name" value="PNP_UDP_1"/>
    <property type="match status" value="1"/>
</dbReference>
<gene>
    <name evidence="9" type="ORF">CSA56_10940</name>
</gene>
<dbReference type="PROSITE" id="PS01240">
    <property type="entry name" value="PNP_MTAP_2"/>
    <property type="match status" value="1"/>
</dbReference>
<dbReference type="Proteomes" id="UP000230821">
    <property type="component" value="Unassembled WGS sequence"/>
</dbReference>
<dbReference type="GO" id="GO:0009116">
    <property type="term" value="P:nucleoside metabolic process"/>
    <property type="evidence" value="ECO:0007669"/>
    <property type="project" value="InterPro"/>
</dbReference>
<sequence>MMSILQHIQEAAEYIRKKHPNNLDIGLILGSGLGVYADAFPEPLVLPYEEIPHFPASTVVGHKGQLVIQQFGDKAVLAMQGRFHYYEGYSMEQITFPVRVMSALGVRRLIATNAAGGINPAFEAGSLMAITDHINFMGDNPLIGPHAEDFGDRFPDMTQVYCQDGIQIFDAIAKRLDVQLHHGVYMAFSGPSYETPAEIRMARTMGADAVGMSTVPEAIVARQAGINVSGISCITNPAAGMGPPLTHAEVIESTQQAQKKFIALIDGVVRELL</sequence>
<comment type="subunit">
    <text evidence="3">Homotrimer.</text>
</comment>
<dbReference type="PANTHER" id="PTHR11904">
    <property type="entry name" value="METHYLTHIOADENOSINE/PURINE NUCLEOSIDE PHOSPHORYLASE"/>
    <property type="match status" value="1"/>
</dbReference>
<dbReference type="SUPFAM" id="SSF53167">
    <property type="entry name" value="Purine and uridine phosphorylases"/>
    <property type="match status" value="1"/>
</dbReference>
<proteinExistence type="inferred from homology"/>
<dbReference type="AlphaFoldDB" id="A0A2G6KD62"/>
<feature type="binding site" evidence="7">
    <location>
        <position position="213"/>
    </location>
    <ligand>
        <name>phosphate</name>
        <dbReference type="ChEBI" id="CHEBI:43474"/>
    </ligand>
</feature>
<evidence type="ECO:0000256" key="7">
    <source>
        <dbReference type="PIRSR" id="PIRSR000477-2"/>
    </source>
</evidence>
<keyword evidence="4 6" id="KW-0328">Glycosyltransferase</keyword>
<dbReference type="EC" id="2.4.2.1" evidence="6"/>
<comment type="caution">
    <text evidence="9">The sequence shown here is derived from an EMBL/GenBank/DDBJ whole genome shotgun (WGS) entry which is preliminary data.</text>
</comment>
<dbReference type="InterPro" id="IPR011268">
    <property type="entry name" value="Purine_phosphorylase"/>
</dbReference>
<evidence type="ECO:0000256" key="3">
    <source>
        <dbReference type="ARBA" id="ARBA00011233"/>
    </source>
</evidence>
<comment type="pathway">
    <text evidence="1 6">Purine metabolism; purine nucleoside salvage.</text>
</comment>
<feature type="binding site" evidence="7">
    <location>
        <position position="194"/>
    </location>
    <ligand>
        <name>a purine D-ribonucleoside</name>
        <dbReference type="ChEBI" id="CHEBI:142355"/>
    </ligand>
</feature>
<feature type="binding site" evidence="7">
    <location>
        <position position="236"/>
    </location>
    <ligand>
        <name>a purine D-ribonucleoside</name>
        <dbReference type="ChEBI" id="CHEBI:142355"/>
    </ligand>
</feature>
<evidence type="ECO:0000256" key="2">
    <source>
        <dbReference type="ARBA" id="ARBA00006751"/>
    </source>
</evidence>
<feature type="binding site" evidence="7">
    <location>
        <position position="114"/>
    </location>
    <ligand>
        <name>phosphate</name>
        <dbReference type="ChEBI" id="CHEBI:43474"/>
    </ligand>
</feature>
<dbReference type="GO" id="GO:0004731">
    <property type="term" value="F:purine-nucleoside phosphorylase activity"/>
    <property type="evidence" value="ECO:0007669"/>
    <property type="project" value="UniProtKB-EC"/>
</dbReference>
<dbReference type="NCBIfam" id="TIGR01697">
    <property type="entry name" value="PNPH-PUNA-XAPA"/>
    <property type="match status" value="1"/>
</dbReference>
<accession>A0A2G6KD62</accession>
<evidence type="ECO:0000256" key="5">
    <source>
        <dbReference type="ARBA" id="ARBA00022679"/>
    </source>
</evidence>
<evidence type="ECO:0000259" key="8">
    <source>
        <dbReference type="Pfam" id="PF01048"/>
    </source>
</evidence>
<dbReference type="InterPro" id="IPR035994">
    <property type="entry name" value="Nucleoside_phosphorylase_sf"/>
</dbReference>
<evidence type="ECO:0000313" key="10">
    <source>
        <dbReference type="Proteomes" id="UP000230821"/>
    </source>
</evidence>
<dbReference type="GO" id="GO:0005737">
    <property type="term" value="C:cytoplasm"/>
    <property type="evidence" value="ECO:0007669"/>
    <property type="project" value="TreeGrafter"/>
</dbReference>
<dbReference type="CDD" id="cd09009">
    <property type="entry name" value="PNP-EcPNPII_like"/>
    <property type="match status" value="1"/>
</dbReference>
<dbReference type="Gene3D" id="3.40.50.1580">
    <property type="entry name" value="Nucleoside phosphorylase domain"/>
    <property type="match status" value="1"/>
</dbReference>
<feature type="binding site" evidence="7">
    <location>
        <begin position="82"/>
        <end position="84"/>
    </location>
    <ligand>
        <name>phosphate</name>
        <dbReference type="ChEBI" id="CHEBI:43474"/>
    </ligand>
</feature>
<dbReference type="InterPro" id="IPR018099">
    <property type="entry name" value="Purine_phosphorylase-2_CS"/>
</dbReference>
<dbReference type="InterPro" id="IPR011270">
    <property type="entry name" value="Pur_Nuc_Pase_Ino/Guo-sp"/>
</dbReference>
<dbReference type="EMBL" id="PDSK01000096">
    <property type="protein sequence ID" value="PIE33624.1"/>
    <property type="molecule type" value="Genomic_DNA"/>
</dbReference>
<feature type="binding site" evidence="7">
    <location>
        <position position="31"/>
    </location>
    <ligand>
        <name>phosphate</name>
        <dbReference type="ChEBI" id="CHEBI:43474"/>
    </ligand>
</feature>
<evidence type="ECO:0000256" key="6">
    <source>
        <dbReference type="PIRNR" id="PIRNR000477"/>
    </source>
</evidence>
<comment type="function">
    <text evidence="6">The purine nucleoside phosphorylases catalyze the phosphorolytic breakdown of the N-glycosidic bond in the beta-(deoxy)ribonucleoside molecules, with the formation of the corresponding free purine bases and pentose-1-phosphate.</text>
</comment>
<evidence type="ECO:0000313" key="9">
    <source>
        <dbReference type="EMBL" id="PIE33624.1"/>
    </source>
</evidence>
<evidence type="ECO:0000256" key="1">
    <source>
        <dbReference type="ARBA" id="ARBA00005058"/>
    </source>
</evidence>
<dbReference type="PANTHER" id="PTHR11904:SF9">
    <property type="entry name" value="PURINE NUCLEOSIDE PHOSPHORYLASE-RELATED"/>
    <property type="match status" value="1"/>
</dbReference>
<comment type="similarity">
    <text evidence="2 6">Belongs to the PNP/MTAP phosphorylase family.</text>
</comment>
<dbReference type="PIRSF" id="PIRSF000477">
    <property type="entry name" value="PurNPase"/>
    <property type="match status" value="1"/>
</dbReference>
<dbReference type="NCBIfam" id="TIGR01700">
    <property type="entry name" value="PNPH"/>
    <property type="match status" value="1"/>
</dbReference>
<feature type="binding site" evidence="7">
    <location>
        <position position="62"/>
    </location>
    <ligand>
        <name>phosphate</name>
        <dbReference type="ChEBI" id="CHEBI:43474"/>
    </ligand>
</feature>
<keyword evidence="5 6" id="KW-0808">Transferase</keyword>
<dbReference type="NCBIfam" id="NF006054">
    <property type="entry name" value="PRK08202.1"/>
    <property type="match status" value="1"/>
</dbReference>
<protein>
    <recommendedName>
        <fullName evidence="6">Purine nucleoside phosphorylase</fullName>
        <ecNumber evidence="6">2.4.2.1</ecNumber>
    </recommendedName>
    <alternativeName>
        <fullName evidence="6">Inosine-guanosine phosphorylase</fullName>
    </alternativeName>
</protein>
<organism evidence="9 10">
    <name type="scientific">candidate division KSB3 bacterium</name>
    <dbReference type="NCBI Taxonomy" id="2044937"/>
    <lineage>
        <taxon>Bacteria</taxon>
        <taxon>candidate division KSB3</taxon>
    </lineage>
</organism>
<dbReference type="InterPro" id="IPR000845">
    <property type="entry name" value="Nucleoside_phosphorylase_d"/>
</dbReference>
<name>A0A2G6KD62_9BACT</name>
<reference evidence="9 10" key="1">
    <citation type="submission" date="2017-10" db="EMBL/GenBank/DDBJ databases">
        <title>Novel microbial diversity and functional potential in the marine mammal oral microbiome.</title>
        <authorList>
            <person name="Dudek N.K."/>
            <person name="Sun C.L."/>
            <person name="Burstein D."/>
            <person name="Kantor R.S."/>
            <person name="Aliaga Goltsman D.S."/>
            <person name="Bik E.M."/>
            <person name="Thomas B.C."/>
            <person name="Banfield J.F."/>
            <person name="Relman D.A."/>
        </authorList>
    </citation>
    <scope>NUCLEOTIDE SEQUENCE [LARGE SCALE GENOMIC DNA]</scope>
    <source>
        <strain evidence="9">DOLJORAL78_47_16</strain>
    </source>
</reference>
<feature type="domain" description="Nucleoside phosphorylase" evidence="8">
    <location>
        <begin position="25"/>
        <end position="270"/>
    </location>
</feature>
<dbReference type="UniPathway" id="UPA00606"/>